<feature type="transmembrane region" description="Helical" evidence="9">
    <location>
        <begin position="87"/>
        <end position="112"/>
    </location>
</feature>
<dbReference type="GO" id="GO:0006813">
    <property type="term" value="P:potassium ion transport"/>
    <property type="evidence" value="ECO:0007669"/>
    <property type="project" value="InterPro"/>
</dbReference>
<feature type="transmembrane region" description="Helical" evidence="9">
    <location>
        <begin position="180"/>
        <end position="202"/>
    </location>
</feature>
<keyword evidence="8 9" id="KW-0472">Membrane</keyword>
<dbReference type="NCBIfam" id="NF003715">
    <property type="entry name" value="PRK05326.1-2"/>
    <property type="match status" value="1"/>
</dbReference>
<name>A0A564ZJA3_9BACT</name>
<evidence type="ECO:0000256" key="7">
    <source>
        <dbReference type="ARBA" id="ARBA00023065"/>
    </source>
</evidence>
<dbReference type="Pfam" id="PF00999">
    <property type="entry name" value="Na_H_Exchanger"/>
    <property type="match status" value="1"/>
</dbReference>
<keyword evidence="5 9" id="KW-0812">Transmembrane</keyword>
<keyword evidence="6 9" id="KW-1133">Transmembrane helix</keyword>
<feature type="transmembrane region" description="Helical" evidence="9">
    <location>
        <begin position="240"/>
        <end position="259"/>
    </location>
</feature>
<feature type="transmembrane region" description="Helical" evidence="9">
    <location>
        <begin position="331"/>
        <end position="351"/>
    </location>
</feature>
<dbReference type="InterPro" id="IPR038770">
    <property type="entry name" value="Na+/solute_symporter_sf"/>
</dbReference>
<dbReference type="PANTHER" id="PTHR32507:SF7">
    <property type="entry name" value="K(+)_H(+) ANTIPORTER NHAP2"/>
    <property type="match status" value="1"/>
</dbReference>
<feature type="transmembrane region" description="Helical" evidence="9">
    <location>
        <begin position="363"/>
        <end position="383"/>
    </location>
</feature>
<dbReference type="Gene3D" id="1.20.1530.20">
    <property type="match status" value="1"/>
</dbReference>
<dbReference type="InterPro" id="IPR036721">
    <property type="entry name" value="RCK_C_sf"/>
</dbReference>
<keyword evidence="4" id="KW-1003">Cell membrane</keyword>
<evidence type="ECO:0000256" key="6">
    <source>
        <dbReference type="ARBA" id="ARBA00022989"/>
    </source>
</evidence>
<evidence type="ECO:0000256" key="2">
    <source>
        <dbReference type="ARBA" id="ARBA00022448"/>
    </source>
</evidence>
<keyword evidence="7" id="KW-0406">Ion transport</keyword>
<keyword evidence="2" id="KW-0813">Transport</keyword>
<evidence type="ECO:0000259" key="10">
    <source>
        <dbReference type="PROSITE" id="PS51202"/>
    </source>
</evidence>
<dbReference type="SUPFAM" id="SSF116726">
    <property type="entry name" value="TrkA C-terminal domain-like"/>
    <property type="match status" value="1"/>
</dbReference>
<organism evidence="11 12">
    <name type="scientific">Candidatus Methylomirabilis lanthanidiphila</name>
    <dbReference type="NCBI Taxonomy" id="2211376"/>
    <lineage>
        <taxon>Bacteria</taxon>
        <taxon>Candidatus Methylomirabilota</taxon>
        <taxon>Candidatus Methylomirabilia</taxon>
        <taxon>Candidatus Methylomirabilales</taxon>
        <taxon>Candidatus Methylomirabilaceae</taxon>
        <taxon>Candidatus Methylomirabilis</taxon>
    </lineage>
</organism>
<dbReference type="EMBL" id="CABIKM010000026">
    <property type="protein sequence ID" value="VUZ85421.1"/>
    <property type="molecule type" value="Genomic_DNA"/>
</dbReference>
<evidence type="ECO:0000256" key="4">
    <source>
        <dbReference type="ARBA" id="ARBA00022475"/>
    </source>
</evidence>
<dbReference type="Pfam" id="PF02080">
    <property type="entry name" value="TrkA_C"/>
    <property type="match status" value="1"/>
</dbReference>
<sequence length="498" mass="53164">MNTILIGIAALLLMSVLVSKISDRFGVPALLLFLILGMLAGSDGPGGIYFDDPALAQSVGIIALILILFSGGLDTEWNHVRPVIKEGLLLSTLGVFITALIVGFSANVLLGFSLVEGLLLGSIVSSTDAAAVFSVLRSKGIGLKGRLKPLLELESGSNDPMAIFMTVGLIQLITQPDVAPVNLIGLFVLQMFIGSVLGYGMGRVMLFLVNHLKLGYEGLYPALTLSLVLLTFGVTDAVGGSGFLAVYLAGIVLSQHDFIHKRSLLRFHDGLAWLMQIAMFLTLGLLVFPSRLVPIMGIGLLIAGFLMIVARPVSVFLSLLPSTLSWREKMFVSWVGLRGAVPIILATFPLLAKVPHADLIFNAVFFVVLTSVLLQGTSIPLAARRLGVSAPAIPKRVYPIEYTPMGGLKSELKELPVQPDSNMAGKAIVELGLPDDFLVILIARENDFVLPSGGTVLQGGDTLLVLSDRQSFTEVQAKFNLQEEKRVVGSPAASNRQT</sequence>
<dbReference type="GO" id="GO:1902600">
    <property type="term" value="P:proton transmembrane transport"/>
    <property type="evidence" value="ECO:0007669"/>
    <property type="project" value="InterPro"/>
</dbReference>
<accession>A0A564ZJA3</accession>
<evidence type="ECO:0000256" key="1">
    <source>
        <dbReference type="ARBA" id="ARBA00004651"/>
    </source>
</evidence>
<proteinExistence type="predicted"/>
<evidence type="ECO:0000256" key="3">
    <source>
        <dbReference type="ARBA" id="ARBA00022449"/>
    </source>
</evidence>
<protein>
    <submittedName>
        <fullName evidence="11">K(+)/H(+) antiporter NhaP</fullName>
    </submittedName>
</protein>
<feature type="transmembrane region" description="Helical" evidence="9">
    <location>
        <begin position="295"/>
        <end position="319"/>
    </location>
</feature>
<feature type="domain" description="RCK C-terminal" evidence="10">
    <location>
        <begin position="400"/>
        <end position="481"/>
    </location>
</feature>
<dbReference type="PROSITE" id="PS51202">
    <property type="entry name" value="RCK_C"/>
    <property type="match status" value="1"/>
</dbReference>
<dbReference type="GO" id="GO:0015297">
    <property type="term" value="F:antiporter activity"/>
    <property type="evidence" value="ECO:0007669"/>
    <property type="project" value="UniProtKB-KW"/>
</dbReference>
<evidence type="ECO:0000313" key="11">
    <source>
        <dbReference type="EMBL" id="VUZ85421.1"/>
    </source>
</evidence>
<dbReference type="NCBIfam" id="NF003716">
    <property type="entry name" value="PRK05326.1-3"/>
    <property type="match status" value="1"/>
</dbReference>
<dbReference type="InterPro" id="IPR006153">
    <property type="entry name" value="Cation/H_exchanger_TM"/>
</dbReference>
<evidence type="ECO:0000256" key="8">
    <source>
        <dbReference type="ARBA" id="ARBA00023136"/>
    </source>
</evidence>
<dbReference type="Gene3D" id="3.30.70.1450">
    <property type="entry name" value="Regulator of K+ conductance, C-terminal domain"/>
    <property type="match status" value="1"/>
</dbReference>
<evidence type="ECO:0000313" key="12">
    <source>
        <dbReference type="Proteomes" id="UP000334340"/>
    </source>
</evidence>
<dbReference type="InterPro" id="IPR006037">
    <property type="entry name" value="RCK_C"/>
</dbReference>
<evidence type="ECO:0000256" key="5">
    <source>
        <dbReference type="ARBA" id="ARBA00022692"/>
    </source>
</evidence>
<dbReference type="AlphaFoldDB" id="A0A564ZJA3"/>
<dbReference type="GO" id="GO:0005886">
    <property type="term" value="C:plasma membrane"/>
    <property type="evidence" value="ECO:0007669"/>
    <property type="project" value="UniProtKB-SubCell"/>
</dbReference>
<gene>
    <name evidence="11" type="primary">nhaP</name>
    <name evidence="11" type="ORF">MELA_01805</name>
</gene>
<feature type="transmembrane region" description="Helical" evidence="9">
    <location>
        <begin position="54"/>
        <end position="75"/>
    </location>
</feature>
<dbReference type="GO" id="GO:0008324">
    <property type="term" value="F:monoatomic cation transmembrane transporter activity"/>
    <property type="evidence" value="ECO:0007669"/>
    <property type="project" value="InterPro"/>
</dbReference>
<dbReference type="PANTHER" id="PTHR32507">
    <property type="entry name" value="NA(+)/H(+) ANTIPORTER 1"/>
    <property type="match status" value="1"/>
</dbReference>
<keyword evidence="12" id="KW-1185">Reference proteome</keyword>
<reference evidence="11 12" key="1">
    <citation type="submission" date="2019-07" db="EMBL/GenBank/DDBJ databases">
        <authorList>
            <person name="Cremers G."/>
        </authorList>
    </citation>
    <scope>NUCLEOTIDE SEQUENCE [LARGE SCALE GENOMIC DNA]</scope>
</reference>
<dbReference type="Proteomes" id="UP000334340">
    <property type="component" value="Unassembled WGS sequence"/>
</dbReference>
<keyword evidence="3" id="KW-0050">Antiport</keyword>
<evidence type="ECO:0000256" key="9">
    <source>
        <dbReference type="SAM" id="Phobius"/>
    </source>
</evidence>
<comment type="subcellular location">
    <subcellularLocation>
        <location evidence="1">Cell membrane</location>
        <topology evidence="1">Multi-pass membrane protein</topology>
    </subcellularLocation>
</comment>
<feature type="transmembrane region" description="Helical" evidence="9">
    <location>
        <begin position="271"/>
        <end position="289"/>
    </location>
</feature>